<keyword evidence="1" id="KW-0547">Nucleotide-binding</keyword>
<dbReference type="Pfam" id="PF00005">
    <property type="entry name" value="ABC_tran"/>
    <property type="match status" value="1"/>
</dbReference>
<dbReference type="InterPro" id="IPR003439">
    <property type="entry name" value="ABC_transporter-like_ATP-bd"/>
</dbReference>
<evidence type="ECO:0000313" key="5">
    <source>
        <dbReference type="EMBL" id="MCD2193757.1"/>
    </source>
</evidence>
<dbReference type="PROSITE" id="PS50893">
    <property type="entry name" value="ABC_TRANSPORTER_2"/>
    <property type="match status" value="1"/>
</dbReference>
<dbReference type="GO" id="GO:0005524">
    <property type="term" value="F:ATP binding"/>
    <property type="evidence" value="ECO:0007669"/>
    <property type="project" value="UniProtKB-KW"/>
</dbReference>
<evidence type="ECO:0000256" key="3">
    <source>
        <dbReference type="SAM" id="Phobius"/>
    </source>
</evidence>
<evidence type="ECO:0000313" key="6">
    <source>
        <dbReference type="Proteomes" id="UP001199469"/>
    </source>
</evidence>
<keyword evidence="3" id="KW-1133">Transmembrane helix</keyword>
<keyword evidence="2 5" id="KW-0067">ATP-binding</keyword>
<dbReference type="SMART" id="SM00382">
    <property type="entry name" value="AAA"/>
    <property type="match status" value="1"/>
</dbReference>
<dbReference type="PANTHER" id="PTHR43869">
    <property type="entry name" value="GLYCINE BETAINE/PROLINE BETAINE TRANSPORT SYSTEM ATP-BINDING PROTEIN PROV"/>
    <property type="match status" value="1"/>
</dbReference>
<dbReference type="EMBL" id="JAJNDB010000001">
    <property type="protein sequence ID" value="MCD2193757.1"/>
    <property type="molecule type" value="Genomic_DNA"/>
</dbReference>
<keyword evidence="6" id="KW-1185">Reference proteome</keyword>
<keyword evidence="3" id="KW-0812">Transmembrane</keyword>
<comment type="caution">
    <text evidence="5">The sequence shown here is derived from an EMBL/GenBank/DDBJ whole genome shotgun (WGS) entry which is preliminary data.</text>
</comment>
<dbReference type="RefSeq" id="WP_230732496.1">
    <property type="nucleotide sequence ID" value="NZ_JAJNDB010000001.1"/>
</dbReference>
<evidence type="ECO:0000259" key="4">
    <source>
        <dbReference type="PROSITE" id="PS50893"/>
    </source>
</evidence>
<protein>
    <submittedName>
        <fullName evidence="5">ATP-binding cassette domain-containing protein</fullName>
    </submittedName>
</protein>
<dbReference type="SUPFAM" id="SSF52540">
    <property type="entry name" value="P-loop containing nucleoside triphosphate hydrolases"/>
    <property type="match status" value="1"/>
</dbReference>
<feature type="domain" description="ABC transporter" evidence="4">
    <location>
        <begin position="20"/>
        <end position="260"/>
    </location>
</feature>
<dbReference type="Gene3D" id="3.40.50.300">
    <property type="entry name" value="P-loop containing nucleotide triphosphate hydrolases"/>
    <property type="match status" value="1"/>
</dbReference>
<dbReference type="PANTHER" id="PTHR43869:SF1">
    <property type="entry name" value="GLYCINE BETAINE_PROLINE BETAINE TRANSPORT SYSTEM ATP-BINDING PROTEIN PROV"/>
    <property type="match status" value="1"/>
</dbReference>
<organism evidence="5 6">
    <name type="scientific">Actinomycetospora endophytica</name>
    <dbReference type="NCBI Taxonomy" id="2291215"/>
    <lineage>
        <taxon>Bacteria</taxon>
        <taxon>Bacillati</taxon>
        <taxon>Actinomycetota</taxon>
        <taxon>Actinomycetes</taxon>
        <taxon>Pseudonocardiales</taxon>
        <taxon>Pseudonocardiaceae</taxon>
        <taxon>Actinomycetospora</taxon>
    </lineage>
</organism>
<proteinExistence type="predicted"/>
<name>A0ABS8P668_9PSEU</name>
<evidence type="ECO:0000256" key="2">
    <source>
        <dbReference type="ARBA" id="ARBA00022840"/>
    </source>
</evidence>
<reference evidence="5 6" key="1">
    <citation type="submission" date="2021-11" db="EMBL/GenBank/DDBJ databases">
        <title>Draft genome sequence of Actinomycetospora sp. SF1 isolated from the rhizosphere soil.</title>
        <authorList>
            <person name="Duangmal K."/>
            <person name="Chantavorakit T."/>
        </authorList>
    </citation>
    <scope>NUCLEOTIDE SEQUENCE [LARGE SCALE GENOMIC DNA]</scope>
    <source>
        <strain evidence="5 6">TBRC 5722</strain>
    </source>
</reference>
<keyword evidence="3" id="KW-0472">Membrane</keyword>
<accession>A0ABS8P668</accession>
<dbReference type="Proteomes" id="UP001199469">
    <property type="component" value="Unassembled WGS sequence"/>
</dbReference>
<sequence length="320" mass="34762">MRGESDRMSPVDDQVDAPGMRLMGITTVLDDSPVLHRLMLDVPAGEITVLMGPSGAGKTTLVRHLVGLLEPDRGTVEIGGRDVWEADPAGLREIRNGMGVLLGGSSLFDSSLFASMTAFENLEYSLKHHRVGEAERRRRAMARLEELALGDVAEQRPEAMPAHARRRLGLARALVTDAPALILDDIDVCLDAAHSHRILAALANWRERTHGTLLITTHKIGLARELGDHLAILCNGRIITTGSAAELLNGIETNEQFDHRFQISDFLGPPRMEDIEADDETSRGGVKLRLTIDPAMVRAAIIGVVVVTLVIMTLALAHVL</sequence>
<gene>
    <name evidence="5" type="ORF">LQ327_10245</name>
</gene>
<evidence type="ECO:0000256" key="1">
    <source>
        <dbReference type="ARBA" id="ARBA00022741"/>
    </source>
</evidence>
<feature type="transmembrane region" description="Helical" evidence="3">
    <location>
        <begin position="297"/>
        <end position="319"/>
    </location>
</feature>
<dbReference type="InterPro" id="IPR027417">
    <property type="entry name" value="P-loop_NTPase"/>
</dbReference>
<dbReference type="InterPro" id="IPR003593">
    <property type="entry name" value="AAA+_ATPase"/>
</dbReference>
<dbReference type="InterPro" id="IPR051921">
    <property type="entry name" value="ABC_osmolyte_uptake_ATP-bind"/>
</dbReference>